<organism evidence="6 7">
    <name type="scientific">Desulfovibrio ferrophilus</name>
    <dbReference type="NCBI Taxonomy" id="241368"/>
    <lineage>
        <taxon>Bacteria</taxon>
        <taxon>Pseudomonadati</taxon>
        <taxon>Thermodesulfobacteriota</taxon>
        <taxon>Desulfovibrionia</taxon>
        <taxon>Desulfovibrionales</taxon>
        <taxon>Desulfovibrionaceae</taxon>
        <taxon>Desulfovibrio</taxon>
    </lineage>
</organism>
<dbReference type="InterPro" id="IPR037187">
    <property type="entry name" value="DnaK_N"/>
</dbReference>
<dbReference type="SUPFAM" id="SSF109635">
    <property type="entry name" value="DnaK suppressor protein DksA, alpha-hairpin domain"/>
    <property type="match status" value="1"/>
</dbReference>
<dbReference type="PROSITE" id="PS51128">
    <property type="entry name" value="ZF_DKSA_2"/>
    <property type="match status" value="1"/>
</dbReference>
<dbReference type="KEGG" id="dfl:DFE_0303"/>
<dbReference type="Proteomes" id="UP000269883">
    <property type="component" value="Chromosome"/>
</dbReference>
<dbReference type="SUPFAM" id="SSF57716">
    <property type="entry name" value="Glucocorticoid receptor-like (DNA-binding domain)"/>
    <property type="match status" value="1"/>
</dbReference>
<dbReference type="InterPro" id="IPR000962">
    <property type="entry name" value="Znf_DskA_TraR"/>
</dbReference>
<dbReference type="PANTHER" id="PTHR33823:SF4">
    <property type="entry name" value="GENERAL STRESS PROTEIN 16O"/>
    <property type="match status" value="1"/>
</dbReference>
<gene>
    <name evidence="6" type="ORF">DFE_0303</name>
</gene>
<dbReference type="Gene3D" id="1.20.120.910">
    <property type="entry name" value="DksA, coiled-coil domain"/>
    <property type="match status" value="1"/>
</dbReference>
<reference evidence="6 7" key="1">
    <citation type="journal article" date="2018" name="Sci. Adv.">
        <title>Multi-heme cytochromes provide a pathway for survival in energy-limited environments.</title>
        <authorList>
            <person name="Deng X."/>
            <person name="Dohmae N."/>
            <person name="Nealson K.H."/>
            <person name="Hashimoto K."/>
            <person name="Okamoto A."/>
        </authorList>
    </citation>
    <scope>NUCLEOTIDE SEQUENCE [LARGE SCALE GENOMIC DNA]</scope>
    <source>
        <strain evidence="6 7">IS5</strain>
    </source>
</reference>
<dbReference type="PANTHER" id="PTHR33823">
    <property type="entry name" value="RNA POLYMERASE-BINDING TRANSCRIPTION FACTOR DKSA-RELATED"/>
    <property type="match status" value="1"/>
</dbReference>
<evidence type="ECO:0000313" key="6">
    <source>
        <dbReference type="EMBL" id="BBD07029.1"/>
    </source>
</evidence>
<dbReference type="PROSITE" id="PS01102">
    <property type="entry name" value="ZF_DKSA_1"/>
    <property type="match status" value="1"/>
</dbReference>
<protein>
    <submittedName>
        <fullName evidence="6">Transcriptional regulator, TraR/DksA family</fullName>
    </submittedName>
</protein>
<dbReference type="EMBL" id="AP017378">
    <property type="protein sequence ID" value="BBD07029.1"/>
    <property type="molecule type" value="Genomic_DNA"/>
</dbReference>
<dbReference type="GO" id="GO:0008270">
    <property type="term" value="F:zinc ion binding"/>
    <property type="evidence" value="ECO:0007669"/>
    <property type="project" value="UniProtKB-KW"/>
</dbReference>
<dbReference type="AlphaFoldDB" id="A0A2Z6AUW5"/>
<name>A0A2Z6AUW5_9BACT</name>
<evidence type="ECO:0000256" key="3">
    <source>
        <dbReference type="ARBA" id="ARBA00022833"/>
    </source>
</evidence>
<dbReference type="RefSeq" id="WP_126375880.1">
    <property type="nucleotide sequence ID" value="NZ_AP017378.1"/>
</dbReference>
<evidence type="ECO:0000313" key="7">
    <source>
        <dbReference type="Proteomes" id="UP000269883"/>
    </source>
</evidence>
<proteinExistence type="predicted"/>
<keyword evidence="1" id="KW-0479">Metal-binding</keyword>
<evidence type="ECO:0000256" key="2">
    <source>
        <dbReference type="ARBA" id="ARBA00022771"/>
    </source>
</evidence>
<evidence type="ECO:0000259" key="5">
    <source>
        <dbReference type="Pfam" id="PF01258"/>
    </source>
</evidence>
<evidence type="ECO:0000256" key="4">
    <source>
        <dbReference type="PROSITE-ProRule" id="PRU00510"/>
    </source>
</evidence>
<feature type="domain" description="Zinc finger DksA/TraR C4-type" evidence="5">
    <location>
        <begin position="73"/>
        <end position="107"/>
    </location>
</feature>
<dbReference type="OrthoDB" id="9803742at2"/>
<evidence type="ECO:0000256" key="1">
    <source>
        <dbReference type="ARBA" id="ARBA00022723"/>
    </source>
</evidence>
<keyword evidence="7" id="KW-1185">Reference proteome</keyword>
<sequence>MTADDKLEIRESLRERLRFLESRNLSIDASNCPDENEYASLVSEMHFNVVMRERESRQLVEVREALDRLCDPDFGYCEECGESIGLARLKANPQALFCIICQEQTEQAA</sequence>
<accession>A0A2Z6AUW5</accession>
<dbReference type="Pfam" id="PF01258">
    <property type="entry name" value="zf-dskA_traR"/>
    <property type="match status" value="1"/>
</dbReference>
<keyword evidence="3" id="KW-0862">Zinc</keyword>
<dbReference type="InterPro" id="IPR020458">
    <property type="entry name" value="Znf_DskA_TraR_CS"/>
</dbReference>
<keyword evidence="2" id="KW-0863">Zinc-finger</keyword>
<feature type="zinc finger region" description="dksA C4-type" evidence="4">
    <location>
        <begin position="77"/>
        <end position="101"/>
    </location>
</feature>